<gene>
    <name evidence="2" type="ORF">SAMN03080606_01591</name>
</gene>
<dbReference type="Pfam" id="PF13302">
    <property type="entry name" value="Acetyltransf_3"/>
    <property type="match status" value="1"/>
</dbReference>
<dbReference type="InterPro" id="IPR000182">
    <property type="entry name" value="GNAT_dom"/>
</dbReference>
<dbReference type="InterPro" id="IPR016181">
    <property type="entry name" value="Acyl_CoA_acyltransferase"/>
</dbReference>
<evidence type="ECO:0000259" key="1">
    <source>
        <dbReference type="PROSITE" id="PS51186"/>
    </source>
</evidence>
<dbReference type="AlphaFoldDB" id="A0A1G5G3X4"/>
<evidence type="ECO:0000313" key="2">
    <source>
        <dbReference type="EMBL" id="SCY45940.1"/>
    </source>
</evidence>
<dbReference type="PANTHER" id="PTHR43792">
    <property type="entry name" value="GNAT FAMILY, PUTATIVE (AFU_ORTHOLOGUE AFUA_3G00765)-RELATED-RELATED"/>
    <property type="match status" value="1"/>
</dbReference>
<sequence length="167" mass="19872">MKTKTILETERLIMREFDESDLCEYIELISDENVYKWLGNRKQKTSEEARNTINYFIKEFSKNGIGVFAVISKESKKLIGQVGVKYINELDATEYLYALDYREWNKGYATEIGKNFIQYYRTKFPNKKLVAIVYPDNIQSKKVLSKLNFEFKGQKEIFETKLDYYEI</sequence>
<dbReference type="Proteomes" id="UP000198636">
    <property type="component" value="Unassembled WGS sequence"/>
</dbReference>
<dbReference type="EMBL" id="FMUS01000008">
    <property type="protein sequence ID" value="SCY45940.1"/>
    <property type="molecule type" value="Genomic_DNA"/>
</dbReference>
<dbReference type="PANTHER" id="PTHR43792:SF1">
    <property type="entry name" value="N-ACETYLTRANSFERASE DOMAIN-CONTAINING PROTEIN"/>
    <property type="match status" value="1"/>
</dbReference>
<dbReference type="STRING" id="1120976.SAMN03080606_01591"/>
<evidence type="ECO:0000313" key="3">
    <source>
        <dbReference type="Proteomes" id="UP000198636"/>
    </source>
</evidence>
<dbReference type="RefSeq" id="WP_176758912.1">
    <property type="nucleotide sequence ID" value="NZ_FMUS01000008.1"/>
</dbReference>
<dbReference type="InterPro" id="IPR051531">
    <property type="entry name" value="N-acetyltransferase"/>
</dbReference>
<feature type="domain" description="N-acetyltransferase" evidence="1">
    <location>
        <begin position="12"/>
        <end position="167"/>
    </location>
</feature>
<dbReference type="SUPFAM" id="SSF55729">
    <property type="entry name" value="Acyl-CoA N-acyltransferases (Nat)"/>
    <property type="match status" value="1"/>
</dbReference>
<proteinExistence type="predicted"/>
<dbReference type="GO" id="GO:0016747">
    <property type="term" value="F:acyltransferase activity, transferring groups other than amino-acyl groups"/>
    <property type="evidence" value="ECO:0007669"/>
    <property type="project" value="InterPro"/>
</dbReference>
<name>A0A1G5G3X4_9FIRM</name>
<dbReference type="Gene3D" id="3.40.630.30">
    <property type="match status" value="1"/>
</dbReference>
<keyword evidence="3" id="KW-1185">Reference proteome</keyword>
<protein>
    <submittedName>
        <fullName evidence="2">Acetyltransferase (GNAT) domain-containing protein</fullName>
    </submittedName>
</protein>
<organism evidence="2 3">
    <name type="scientific">Alkaliphilus peptidifermentans DSM 18978</name>
    <dbReference type="NCBI Taxonomy" id="1120976"/>
    <lineage>
        <taxon>Bacteria</taxon>
        <taxon>Bacillati</taxon>
        <taxon>Bacillota</taxon>
        <taxon>Clostridia</taxon>
        <taxon>Peptostreptococcales</taxon>
        <taxon>Natronincolaceae</taxon>
        <taxon>Alkaliphilus</taxon>
    </lineage>
</organism>
<reference evidence="2 3" key="1">
    <citation type="submission" date="2016-10" db="EMBL/GenBank/DDBJ databases">
        <authorList>
            <person name="de Groot N.N."/>
        </authorList>
    </citation>
    <scope>NUCLEOTIDE SEQUENCE [LARGE SCALE GENOMIC DNA]</scope>
    <source>
        <strain evidence="2 3">DSM 18978</strain>
    </source>
</reference>
<dbReference type="PROSITE" id="PS51186">
    <property type="entry name" value="GNAT"/>
    <property type="match status" value="1"/>
</dbReference>
<keyword evidence="2" id="KW-0808">Transferase</keyword>
<accession>A0A1G5G3X4</accession>